<dbReference type="InterPro" id="IPR007278">
    <property type="entry name" value="DUF397"/>
</dbReference>
<sequence length="65" mass="7080">MTITPQALWHKSSYSSGGDNCVEVATQAHPAPIAIRDSKHPHGPLLTFSPAEFRFFTRALTDGTL</sequence>
<dbReference type="OrthoDB" id="4570646at2"/>
<evidence type="ECO:0000259" key="1">
    <source>
        <dbReference type="Pfam" id="PF04149"/>
    </source>
</evidence>
<comment type="caution">
    <text evidence="2">The sequence shown here is derived from an EMBL/GenBank/DDBJ whole genome shotgun (WGS) entry which is preliminary data.</text>
</comment>
<evidence type="ECO:0000313" key="2">
    <source>
        <dbReference type="EMBL" id="PHQ49888.1"/>
    </source>
</evidence>
<accession>A0A2G1XF73</accession>
<dbReference type="RefSeq" id="WP_099200376.1">
    <property type="nucleotide sequence ID" value="NZ_PKFQ01000001.1"/>
</dbReference>
<organism evidence="2 3">
    <name type="scientific">Streptomyces cinnamoneus</name>
    <name type="common">Streptoverticillium cinnamoneum</name>
    <dbReference type="NCBI Taxonomy" id="53446"/>
    <lineage>
        <taxon>Bacteria</taxon>
        <taxon>Bacillati</taxon>
        <taxon>Actinomycetota</taxon>
        <taxon>Actinomycetes</taxon>
        <taxon>Kitasatosporales</taxon>
        <taxon>Streptomycetaceae</taxon>
        <taxon>Streptomyces</taxon>
        <taxon>Streptomyces cinnamoneus group</taxon>
    </lineage>
</organism>
<keyword evidence="3" id="KW-1185">Reference proteome</keyword>
<dbReference type="AlphaFoldDB" id="A0A2G1XF73"/>
<proteinExistence type="predicted"/>
<evidence type="ECO:0000313" key="3">
    <source>
        <dbReference type="Proteomes" id="UP000222531"/>
    </source>
</evidence>
<dbReference type="Proteomes" id="UP000222531">
    <property type="component" value="Unassembled WGS sequence"/>
</dbReference>
<name>A0A2G1XF73_STRCJ</name>
<dbReference type="Pfam" id="PF04149">
    <property type="entry name" value="DUF397"/>
    <property type="match status" value="1"/>
</dbReference>
<feature type="domain" description="DUF397" evidence="1">
    <location>
        <begin position="9"/>
        <end position="60"/>
    </location>
</feature>
<gene>
    <name evidence="2" type="ORF">BLA24_19830</name>
</gene>
<dbReference type="EMBL" id="NHZO01000151">
    <property type="protein sequence ID" value="PHQ49888.1"/>
    <property type="molecule type" value="Genomic_DNA"/>
</dbReference>
<protein>
    <recommendedName>
        <fullName evidence="1">DUF397 domain-containing protein</fullName>
    </recommendedName>
</protein>
<reference evidence="2 3" key="1">
    <citation type="journal article" date="2017" name="Biochemistry">
        <title>Identification of the Biosynthetic Pathway for the Antibiotic Bicyclomycin.</title>
        <authorList>
            <person name="Patteson J."/>
            <person name="Cai W."/>
            <person name="Johnson R.A."/>
            <person name="Santa Maria K."/>
            <person name="Li B."/>
        </authorList>
    </citation>
    <scope>NUCLEOTIDE SEQUENCE [LARGE SCALE GENOMIC DNA]</scope>
    <source>
        <strain evidence="2 3">ATCC 21532</strain>
    </source>
</reference>